<keyword evidence="1" id="KW-0853">WD repeat</keyword>
<organism evidence="3 4">
    <name type="scientific">Oikopleura dioica</name>
    <name type="common">Tunicate</name>
    <dbReference type="NCBI Taxonomy" id="34765"/>
    <lineage>
        <taxon>Eukaryota</taxon>
        <taxon>Metazoa</taxon>
        <taxon>Chordata</taxon>
        <taxon>Tunicata</taxon>
        <taxon>Appendicularia</taxon>
        <taxon>Copelata</taxon>
        <taxon>Oikopleuridae</taxon>
        <taxon>Oikopleura</taxon>
    </lineage>
</organism>
<feature type="compositionally biased region" description="Polar residues" evidence="2">
    <location>
        <begin position="77"/>
        <end position="92"/>
    </location>
</feature>
<feature type="region of interest" description="Disordered" evidence="2">
    <location>
        <begin position="1"/>
        <end position="50"/>
    </location>
</feature>
<feature type="region of interest" description="Disordered" evidence="2">
    <location>
        <begin position="804"/>
        <end position="946"/>
    </location>
</feature>
<dbReference type="Gene3D" id="2.130.10.10">
    <property type="entry name" value="YVTN repeat-like/Quinoprotein amine dehydrogenase"/>
    <property type="match status" value="2"/>
</dbReference>
<dbReference type="SMART" id="SM00320">
    <property type="entry name" value="WD40"/>
    <property type="match status" value="6"/>
</dbReference>
<dbReference type="EMBL" id="FN653231">
    <property type="protein sequence ID" value="CBY13897.1"/>
    <property type="molecule type" value="Genomic_DNA"/>
</dbReference>
<evidence type="ECO:0000313" key="4">
    <source>
        <dbReference type="Proteomes" id="UP000001307"/>
    </source>
</evidence>
<evidence type="ECO:0000256" key="1">
    <source>
        <dbReference type="PROSITE-ProRule" id="PRU00221"/>
    </source>
</evidence>
<dbReference type="AlphaFoldDB" id="E4XW42"/>
<dbReference type="OrthoDB" id="2096344at2759"/>
<evidence type="ECO:0000313" key="3">
    <source>
        <dbReference type="EMBL" id="CBY13897.1"/>
    </source>
</evidence>
<feature type="region of interest" description="Disordered" evidence="2">
    <location>
        <begin position="689"/>
        <end position="711"/>
    </location>
</feature>
<dbReference type="PANTHER" id="PTHR44499">
    <property type="entry name" value="JOUBERIN"/>
    <property type="match status" value="1"/>
</dbReference>
<reference evidence="3 4" key="1">
    <citation type="journal article" date="2010" name="Science">
        <title>Plasticity of animal genome architecture unmasked by rapid evolution of a pelagic tunicate.</title>
        <authorList>
            <person name="Denoeud F."/>
            <person name="Henriet S."/>
            <person name="Mungpakdee S."/>
            <person name="Aury J.M."/>
            <person name="Da Silva C."/>
            <person name="Brinkmann H."/>
            <person name="Mikhaleva J."/>
            <person name="Olsen L.C."/>
            <person name="Jubin C."/>
            <person name="Canestro C."/>
            <person name="Bouquet J.M."/>
            <person name="Danks G."/>
            <person name="Poulain J."/>
            <person name="Campsteijn C."/>
            <person name="Adamski M."/>
            <person name="Cross I."/>
            <person name="Yadetie F."/>
            <person name="Muffato M."/>
            <person name="Louis A."/>
            <person name="Butcher S."/>
            <person name="Tsagkogeorga G."/>
            <person name="Konrad A."/>
            <person name="Singh S."/>
            <person name="Jensen M.F."/>
            <person name="Cong E.H."/>
            <person name="Eikeseth-Otteraa H."/>
            <person name="Noel B."/>
            <person name="Anthouard V."/>
            <person name="Porcel B.M."/>
            <person name="Kachouri-Lafond R."/>
            <person name="Nishino A."/>
            <person name="Ugolini M."/>
            <person name="Chourrout P."/>
            <person name="Nishida H."/>
            <person name="Aasland R."/>
            <person name="Huzurbazar S."/>
            <person name="Westhof E."/>
            <person name="Delsuc F."/>
            <person name="Lehrach H."/>
            <person name="Reinhardt R."/>
            <person name="Weissenbach J."/>
            <person name="Roy S.W."/>
            <person name="Artiguenave F."/>
            <person name="Postlethwait J.H."/>
            <person name="Manak J.R."/>
            <person name="Thompson E.M."/>
            <person name="Jaillon O."/>
            <person name="Du Pasquier L."/>
            <person name="Boudinot P."/>
            <person name="Liberles D.A."/>
            <person name="Volff J.N."/>
            <person name="Philippe H."/>
            <person name="Lenhard B."/>
            <person name="Roest Crollius H."/>
            <person name="Wincker P."/>
            <person name="Chourrout D."/>
        </authorList>
    </citation>
    <scope>NUCLEOTIDE SEQUENCE [LARGE SCALE GENOMIC DNA]</scope>
</reference>
<feature type="repeat" description="WD" evidence="1">
    <location>
        <begin position="412"/>
        <end position="453"/>
    </location>
</feature>
<dbReference type="FunCoup" id="E4XW42">
    <property type="interactions" value="1"/>
</dbReference>
<dbReference type="InterPro" id="IPR052803">
    <property type="entry name" value="Cilium-Associated_Jouberin"/>
</dbReference>
<feature type="region of interest" description="Disordered" evidence="2">
    <location>
        <begin position="77"/>
        <end position="108"/>
    </location>
</feature>
<dbReference type="InterPro" id="IPR001680">
    <property type="entry name" value="WD40_rpt"/>
</dbReference>
<dbReference type="Pfam" id="PF00400">
    <property type="entry name" value="WD40"/>
    <property type="match status" value="2"/>
</dbReference>
<proteinExistence type="predicted"/>
<accession>E4XW42</accession>
<keyword evidence="4" id="KW-1185">Reference proteome</keyword>
<dbReference type="PROSITE" id="PS50082">
    <property type="entry name" value="WD_REPEATS_2"/>
    <property type="match status" value="1"/>
</dbReference>
<name>E4XW42_OIKDI</name>
<feature type="compositionally biased region" description="Basic residues" evidence="2">
    <location>
        <begin position="19"/>
        <end position="28"/>
    </location>
</feature>
<dbReference type="GO" id="GO:0036064">
    <property type="term" value="C:ciliary basal body"/>
    <property type="evidence" value="ECO:0007669"/>
    <property type="project" value="TreeGrafter"/>
</dbReference>
<dbReference type="InParanoid" id="E4XW42"/>
<dbReference type="InterPro" id="IPR015943">
    <property type="entry name" value="WD40/YVTN_repeat-like_dom_sf"/>
</dbReference>
<sequence length="946" mass="104932">MSAPSGQAIALEPLPPQGPRKRKKKRKQKNPEETEIPINASGETTQPQNDLLRIGYDNESFVDGDAPLPAGAANVDNQQERAVSPNSPQNHLDLSHPPVNPEQLEEEPQAPDNRILGINIHRTDHLLFSIRKIVVKCSFLNEATGRPIQKSAADRAAVSFYESQRQISFIMPVLTRPFQVEKEMSLLPRWDELIEINEQFEFVVAQNPILLFEVQQCLPESLVTCAWAYLRLRGTGATVDQQIRLQLFSPPKQRDSTKMTESCFSLIKSRSLSSSKINSSLHVTICRLTPFDEREALASSVNRSMRADQSEARDFDELGALTREQSRISSLSFKNSKTGLAIDIDWARPAGKPCQIPNSRFDFVTIPDFGGFCCRYSPNGQWIAWTSAAPNEHCIIVQSALAPLDGQELQRVPAHAGLIYDLDWAPDSNKIVVCSADRTATVWSFENKDLSPDPIAVLPAPCYIYSVRFFPQNPDLVFLAGQNGFIYVFCLDQDHPQLIQELSVGKTIINSICFNLNATVLYATADDGFLYSFPIEQGLLDGNQVDKIKISDEGCNCVAAHPKAAKKAAILSRDGCARIVDVRANRIQPLPGIELRSQLTRLCFSACGSLLFAGSESGSIVCWSTVTNKKVVEIPASDLRNTAPCRDVSFHPLHHSLASICYQTKKGLQIWKYDMTKAHLDRSARVDVRPSETLKPLPRGPLEPLSRSESSLVDSSTRLRKSILPPMNTTSNGTVLNDVRAQFEAALTKITANARDDSSDRPLNLADLTACRSSTSRFGSLTRLERQRDESVNEPQKIEKVQITTHAPVFLRSQPPPVSSQPPEFKAPLPVDDSLPNPLNNSQNMRMASPLSTPTKKARKKKKKSTSDENATVIETENLPPRPPPMNANAPTTIQKSPPSLKKRYAPPPPASPQKSPEMMMPYPSVKAERPKPMTTNLFDQIRDMT</sequence>
<dbReference type="InterPro" id="IPR036322">
    <property type="entry name" value="WD40_repeat_dom_sf"/>
</dbReference>
<protein>
    <submittedName>
        <fullName evidence="3">Uncharacterized protein</fullName>
    </submittedName>
</protein>
<evidence type="ECO:0000256" key="2">
    <source>
        <dbReference type="SAM" id="MobiDB-lite"/>
    </source>
</evidence>
<feature type="compositionally biased region" description="Polar residues" evidence="2">
    <location>
        <begin position="837"/>
        <end position="846"/>
    </location>
</feature>
<gene>
    <name evidence="3" type="ORF">GSOID_T00006851001</name>
</gene>
<dbReference type="PROSITE" id="PS50294">
    <property type="entry name" value="WD_REPEATS_REGION"/>
    <property type="match status" value="1"/>
</dbReference>
<dbReference type="Proteomes" id="UP000001307">
    <property type="component" value="Unassembled WGS sequence"/>
</dbReference>
<dbReference type="GO" id="GO:0044458">
    <property type="term" value="P:motile cilium assembly"/>
    <property type="evidence" value="ECO:0007669"/>
    <property type="project" value="TreeGrafter"/>
</dbReference>
<dbReference type="SUPFAM" id="SSF50978">
    <property type="entry name" value="WD40 repeat-like"/>
    <property type="match status" value="1"/>
</dbReference>
<feature type="compositionally biased region" description="Low complexity" evidence="2">
    <location>
        <begin position="702"/>
        <end position="711"/>
    </location>
</feature>
<dbReference type="PANTHER" id="PTHR44499:SF1">
    <property type="entry name" value="JOUBERIN"/>
    <property type="match status" value="1"/>
</dbReference>